<dbReference type="Pfam" id="PF02779">
    <property type="entry name" value="Transket_pyr"/>
    <property type="match status" value="1"/>
</dbReference>
<protein>
    <submittedName>
        <fullName evidence="2">Transketolase</fullName>
    </submittedName>
</protein>
<accession>A0A919A822</accession>
<name>A0A919A822_9ACTN</name>
<dbReference type="PANTHER" id="PTHR43825">
    <property type="entry name" value="PYRUVATE DEHYDROGENASE E1 COMPONENT"/>
    <property type="match status" value="1"/>
</dbReference>
<dbReference type="SMART" id="SM00861">
    <property type="entry name" value="Transket_pyr"/>
    <property type="match status" value="1"/>
</dbReference>
<organism evidence="2 3">
    <name type="scientific">Streptomyces longispororuber</name>
    <dbReference type="NCBI Taxonomy" id="68230"/>
    <lineage>
        <taxon>Bacteria</taxon>
        <taxon>Bacillati</taxon>
        <taxon>Actinomycetota</taxon>
        <taxon>Actinomycetes</taxon>
        <taxon>Kitasatosporales</taxon>
        <taxon>Streptomycetaceae</taxon>
        <taxon>Streptomyces</taxon>
    </lineage>
</organism>
<feature type="domain" description="Transketolase-like pyrimidine-binding" evidence="1">
    <location>
        <begin position="2"/>
        <end position="174"/>
    </location>
</feature>
<reference evidence="2" key="2">
    <citation type="submission" date="2020-09" db="EMBL/GenBank/DDBJ databases">
        <authorList>
            <person name="Sun Q."/>
            <person name="Ohkuma M."/>
        </authorList>
    </citation>
    <scope>NUCLEOTIDE SEQUENCE</scope>
    <source>
        <strain evidence="2">JCM 4784</strain>
    </source>
</reference>
<dbReference type="RefSeq" id="WP_190139896.1">
    <property type="nucleotide sequence ID" value="NZ_BNBT01000169.1"/>
</dbReference>
<dbReference type="InterPro" id="IPR009014">
    <property type="entry name" value="Transketo_C/PFOR_II"/>
</dbReference>
<dbReference type="EMBL" id="BNBT01000169">
    <property type="protein sequence ID" value="GHE90564.1"/>
    <property type="molecule type" value="Genomic_DNA"/>
</dbReference>
<keyword evidence="3" id="KW-1185">Reference proteome</keyword>
<dbReference type="InterPro" id="IPR029061">
    <property type="entry name" value="THDP-binding"/>
</dbReference>
<gene>
    <name evidence="2" type="ORF">GCM10018785_66680</name>
</gene>
<dbReference type="InterPro" id="IPR051157">
    <property type="entry name" value="PDH/Transketolase"/>
</dbReference>
<dbReference type="Gene3D" id="3.40.50.920">
    <property type="match status" value="1"/>
</dbReference>
<dbReference type="AlphaFoldDB" id="A0A919A822"/>
<proteinExistence type="predicted"/>
<dbReference type="InterPro" id="IPR005475">
    <property type="entry name" value="Transketolase-like_Pyr-bd"/>
</dbReference>
<dbReference type="PANTHER" id="PTHR43825:SF1">
    <property type="entry name" value="TRANSKETOLASE-LIKE PYRIMIDINE-BINDING DOMAIN-CONTAINING PROTEIN"/>
    <property type="match status" value="1"/>
</dbReference>
<reference evidence="2" key="1">
    <citation type="journal article" date="2014" name="Int. J. Syst. Evol. Microbiol.">
        <title>Complete genome sequence of Corynebacterium casei LMG S-19264T (=DSM 44701T), isolated from a smear-ripened cheese.</title>
        <authorList>
            <consortium name="US DOE Joint Genome Institute (JGI-PGF)"/>
            <person name="Walter F."/>
            <person name="Albersmeier A."/>
            <person name="Kalinowski J."/>
            <person name="Ruckert C."/>
        </authorList>
    </citation>
    <scope>NUCLEOTIDE SEQUENCE</scope>
    <source>
        <strain evidence="2">JCM 4784</strain>
    </source>
</reference>
<dbReference type="SUPFAM" id="SSF52922">
    <property type="entry name" value="TK C-terminal domain-like"/>
    <property type="match status" value="1"/>
</dbReference>
<evidence type="ECO:0000313" key="3">
    <source>
        <dbReference type="Proteomes" id="UP000608024"/>
    </source>
</evidence>
<dbReference type="SUPFAM" id="SSF52518">
    <property type="entry name" value="Thiamin diphosphate-binding fold (THDP-binding)"/>
    <property type="match status" value="1"/>
</dbReference>
<dbReference type="Gene3D" id="3.40.50.970">
    <property type="match status" value="1"/>
</dbReference>
<evidence type="ECO:0000259" key="1">
    <source>
        <dbReference type="SMART" id="SM00861"/>
    </source>
</evidence>
<dbReference type="GO" id="GO:0000287">
    <property type="term" value="F:magnesium ion binding"/>
    <property type="evidence" value="ECO:0007669"/>
    <property type="project" value="UniProtKB-ARBA"/>
</dbReference>
<evidence type="ECO:0000313" key="2">
    <source>
        <dbReference type="EMBL" id="GHE90564.1"/>
    </source>
</evidence>
<dbReference type="Proteomes" id="UP000608024">
    <property type="component" value="Unassembled WGS sequence"/>
</dbReference>
<sequence length="311" mass="32681">MDTMRDRFAPVMARLLDEDPRVAVVLAEIGRDAFEEAMRTHPDRVINVGIREQLLVGAGAGLALAGLRPVVHTFASFLVERPFEQVKLDFGHQGVGGVLVSAAASFDWPEGGFTHMAPGDVGVLDTLDGWAVHVPGHPDEAETLLRHAVGPGPDGAAKDDKAYVRLSVQANQAPMPVDGARMLPVRQGHGGVVVAVGPMLDHVLAATEGLDVTVLYATTVRPFDAATLRGAVADLGPGAAADVVLVEPYLAGTSTAAANDALLDVPHRVLGLGVGRAELRRYGRVEEHLRAHGLDAASLRARITAFLRAAA</sequence>
<comment type="caution">
    <text evidence="2">The sequence shown here is derived from an EMBL/GenBank/DDBJ whole genome shotgun (WGS) entry which is preliminary data.</text>
</comment>